<reference evidence="2 4" key="1">
    <citation type="journal article" date="2014" name="BMC Genomics">
        <title>Genome sequence of Anopheles sinensis provides insight into genetics basis of mosquito competence for malaria parasites.</title>
        <authorList>
            <person name="Zhou D."/>
            <person name="Zhang D."/>
            <person name="Ding G."/>
            <person name="Shi L."/>
            <person name="Hou Q."/>
            <person name="Ye Y."/>
            <person name="Xu Y."/>
            <person name="Zhou H."/>
            <person name="Xiong C."/>
            <person name="Li S."/>
            <person name="Yu J."/>
            <person name="Hong S."/>
            <person name="Yu X."/>
            <person name="Zou P."/>
            <person name="Chen C."/>
            <person name="Chang X."/>
            <person name="Wang W."/>
            <person name="Lv Y."/>
            <person name="Sun Y."/>
            <person name="Ma L."/>
            <person name="Shen B."/>
            <person name="Zhu C."/>
        </authorList>
    </citation>
    <scope>NUCLEOTIDE SEQUENCE [LARGE SCALE GENOMIC DNA]</scope>
</reference>
<keyword evidence="4" id="KW-1185">Reference proteome</keyword>
<evidence type="ECO:0000313" key="4">
    <source>
        <dbReference type="Proteomes" id="UP000030765"/>
    </source>
</evidence>
<feature type="compositionally biased region" description="Polar residues" evidence="1">
    <location>
        <begin position="35"/>
        <end position="55"/>
    </location>
</feature>
<sequence length="55" mass="6115">MKDIAEQVKRGERTVSNTLAMTLKRKYRPGRAANHKSNPSNGFTQSSKIPQSNAL</sequence>
<dbReference type="EMBL" id="ATLV01026312">
    <property type="status" value="NOT_ANNOTATED_CDS"/>
    <property type="molecule type" value="Genomic_DNA"/>
</dbReference>
<dbReference type="EMBL" id="KE525409">
    <property type="protein sequence ID" value="KFB53016.1"/>
    <property type="molecule type" value="Genomic_DNA"/>
</dbReference>
<gene>
    <name evidence="2" type="ORF">ZHAS_00021311</name>
</gene>
<evidence type="ECO:0000313" key="2">
    <source>
        <dbReference type="EMBL" id="KFB53016.1"/>
    </source>
</evidence>
<organism evidence="2">
    <name type="scientific">Anopheles sinensis</name>
    <name type="common">Mosquito</name>
    <dbReference type="NCBI Taxonomy" id="74873"/>
    <lineage>
        <taxon>Eukaryota</taxon>
        <taxon>Metazoa</taxon>
        <taxon>Ecdysozoa</taxon>
        <taxon>Arthropoda</taxon>
        <taxon>Hexapoda</taxon>
        <taxon>Insecta</taxon>
        <taxon>Pterygota</taxon>
        <taxon>Neoptera</taxon>
        <taxon>Endopterygota</taxon>
        <taxon>Diptera</taxon>
        <taxon>Nematocera</taxon>
        <taxon>Culicoidea</taxon>
        <taxon>Culicidae</taxon>
        <taxon>Anophelinae</taxon>
        <taxon>Anopheles</taxon>
    </lineage>
</organism>
<dbReference type="VEuPathDB" id="VectorBase:ASIC021311"/>
<dbReference type="EnsemblMetazoa" id="ASIC021311-RA">
    <property type="protein sequence ID" value="ASIC021311-PA"/>
    <property type="gene ID" value="ASIC021311"/>
</dbReference>
<dbReference type="Proteomes" id="UP000030765">
    <property type="component" value="Unassembled WGS sequence"/>
</dbReference>
<dbReference type="AlphaFoldDB" id="A0A084WS22"/>
<protein>
    <submittedName>
        <fullName evidence="2 3">Uncharacterized protein</fullName>
    </submittedName>
</protein>
<evidence type="ECO:0000313" key="3">
    <source>
        <dbReference type="EnsemblMetazoa" id="ASIC021311-PA"/>
    </source>
</evidence>
<evidence type="ECO:0000256" key="1">
    <source>
        <dbReference type="SAM" id="MobiDB-lite"/>
    </source>
</evidence>
<name>A0A084WS22_ANOSI</name>
<accession>A0A084WS22</accession>
<proteinExistence type="predicted"/>
<feature type="region of interest" description="Disordered" evidence="1">
    <location>
        <begin position="1"/>
        <end position="55"/>
    </location>
</feature>
<feature type="compositionally biased region" description="Basic and acidic residues" evidence="1">
    <location>
        <begin position="1"/>
        <end position="13"/>
    </location>
</feature>
<reference evidence="3" key="2">
    <citation type="submission" date="2020-05" db="UniProtKB">
        <authorList>
            <consortium name="EnsemblMetazoa"/>
        </authorList>
    </citation>
    <scope>IDENTIFICATION</scope>
</reference>